<organism evidence="2 3">
    <name type="scientific">Dactylellina haptotyla (strain CBS 200.50)</name>
    <name type="common">Nematode-trapping fungus</name>
    <name type="synonym">Monacrosporium haptotylum</name>
    <dbReference type="NCBI Taxonomy" id="1284197"/>
    <lineage>
        <taxon>Eukaryota</taxon>
        <taxon>Fungi</taxon>
        <taxon>Dikarya</taxon>
        <taxon>Ascomycota</taxon>
        <taxon>Pezizomycotina</taxon>
        <taxon>Orbiliomycetes</taxon>
        <taxon>Orbiliales</taxon>
        <taxon>Orbiliaceae</taxon>
        <taxon>Dactylellina</taxon>
    </lineage>
</organism>
<dbReference type="AlphaFoldDB" id="S8A1M2"/>
<feature type="region of interest" description="Disordered" evidence="1">
    <location>
        <begin position="1"/>
        <end position="45"/>
    </location>
</feature>
<dbReference type="HOGENOM" id="CLU_1057761_0_0_1"/>
<sequence>MNRAQARLHPQRDERYPQAPLPAADTPTPPTRADPPHNNSTIDPAAHTVPSAYLEYHGIRDELDTHLERVSQFFYDHKSPGVMIGQFDTILRYVQKSIRMRERAGCADSDPDILNLLYYFEADLYYSRAKAYYIMACKNHMCPDSQDCLLKAIESTTEAENGYKRLSTNDVVYGVCVKRRYRKIREILKDINKINKVQANFPPQFLQAQHTGTSAVTEEPEMVSVIAAQERPSYWSHKGALVSCGILLSISLYIGIPQNVLFG</sequence>
<gene>
    <name evidence="2" type="ORF">H072_9851</name>
</gene>
<accession>S8A1M2</accession>
<evidence type="ECO:0000313" key="2">
    <source>
        <dbReference type="EMBL" id="EPS36609.1"/>
    </source>
</evidence>
<dbReference type="EMBL" id="AQGS01000867">
    <property type="protein sequence ID" value="EPS36609.1"/>
    <property type="molecule type" value="Genomic_DNA"/>
</dbReference>
<keyword evidence="3" id="KW-1185">Reference proteome</keyword>
<reference evidence="3" key="2">
    <citation type="submission" date="2013-04" db="EMBL/GenBank/DDBJ databases">
        <title>Genomic mechanisms accounting for the adaptation to parasitism in nematode-trapping fungi.</title>
        <authorList>
            <person name="Ahren D.G."/>
        </authorList>
    </citation>
    <scope>NUCLEOTIDE SEQUENCE [LARGE SCALE GENOMIC DNA]</scope>
    <source>
        <strain evidence="3">CBS 200.50</strain>
    </source>
</reference>
<protein>
    <submittedName>
        <fullName evidence="2">Uncharacterized protein</fullName>
    </submittedName>
</protein>
<evidence type="ECO:0000313" key="3">
    <source>
        <dbReference type="Proteomes" id="UP000015100"/>
    </source>
</evidence>
<feature type="compositionally biased region" description="Low complexity" evidence="1">
    <location>
        <begin position="17"/>
        <end position="26"/>
    </location>
</feature>
<reference evidence="2 3" key="1">
    <citation type="journal article" date="2013" name="PLoS Genet.">
        <title>Genomic mechanisms accounting for the adaptation to parasitism in nematode-trapping fungi.</title>
        <authorList>
            <person name="Meerupati T."/>
            <person name="Andersson K.M."/>
            <person name="Friman E."/>
            <person name="Kumar D."/>
            <person name="Tunlid A."/>
            <person name="Ahren D."/>
        </authorList>
    </citation>
    <scope>NUCLEOTIDE SEQUENCE [LARGE SCALE GENOMIC DNA]</scope>
    <source>
        <strain evidence="2 3">CBS 200.50</strain>
    </source>
</reference>
<name>S8A1M2_DACHA</name>
<proteinExistence type="predicted"/>
<comment type="caution">
    <text evidence="2">The sequence shown here is derived from an EMBL/GenBank/DDBJ whole genome shotgun (WGS) entry which is preliminary data.</text>
</comment>
<dbReference type="Proteomes" id="UP000015100">
    <property type="component" value="Unassembled WGS sequence"/>
</dbReference>
<evidence type="ECO:0000256" key="1">
    <source>
        <dbReference type="SAM" id="MobiDB-lite"/>
    </source>
</evidence>